<comment type="caution">
    <text evidence="1">The sequence shown here is derived from an EMBL/GenBank/DDBJ whole genome shotgun (WGS) entry which is preliminary data.</text>
</comment>
<name>A0ABT4GP97_9BACL</name>
<sequence length="96" mass="11355">MSLLKWLEDWFNQNCDGDWEHCEGIRIATLDNPGWFIQISLIDTDIEGKYFKPLKIERSDFDWIHCNVEDGIFKGFGGVRNLEEILDVFRVWALCE</sequence>
<evidence type="ECO:0000313" key="1">
    <source>
        <dbReference type="EMBL" id="MCY9698032.1"/>
    </source>
</evidence>
<accession>A0ABT4GP97</accession>
<dbReference type="RefSeq" id="WP_036635490.1">
    <property type="nucleotide sequence ID" value="NZ_JAMDMW010000238.1"/>
</dbReference>
<organism evidence="1 2">
    <name type="scientific">Paenibacillus alginolyticus</name>
    <dbReference type="NCBI Taxonomy" id="59839"/>
    <lineage>
        <taxon>Bacteria</taxon>
        <taxon>Bacillati</taxon>
        <taxon>Bacillota</taxon>
        <taxon>Bacilli</taxon>
        <taxon>Bacillales</taxon>
        <taxon>Paenibacillaceae</taxon>
        <taxon>Paenibacillus</taxon>
    </lineage>
</organism>
<keyword evidence="2" id="KW-1185">Reference proteome</keyword>
<evidence type="ECO:0000313" key="2">
    <source>
        <dbReference type="Proteomes" id="UP001527099"/>
    </source>
</evidence>
<dbReference type="EMBL" id="JAMDMX010000185">
    <property type="protein sequence ID" value="MCY9698032.1"/>
    <property type="molecule type" value="Genomic_DNA"/>
</dbReference>
<dbReference type="Proteomes" id="UP001527099">
    <property type="component" value="Unassembled WGS sequence"/>
</dbReference>
<proteinExistence type="predicted"/>
<dbReference type="InterPro" id="IPR028228">
    <property type="entry name" value="Imm53"/>
</dbReference>
<dbReference type="Pfam" id="PF15580">
    <property type="entry name" value="Imm53"/>
    <property type="match status" value="1"/>
</dbReference>
<protein>
    <submittedName>
        <fullName evidence="1">Immunity 53 family protein</fullName>
    </submittedName>
</protein>
<reference evidence="1 2" key="1">
    <citation type="submission" date="2022-05" db="EMBL/GenBank/DDBJ databases">
        <title>Genome Sequencing of Bee-Associated Microbes.</title>
        <authorList>
            <person name="Dunlap C."/>
        </authorList>
    </citation>
    <scope>NUCLEOTIDE SEQUENCE [LARGE SCALE GENOMIC DNA]</scope>
    <source>
        <strain evidence="1 2">NRRL B-14421</strain>
    </source>
</reference>
<gene>
    <name evidence="1" type="ORF">M5X19_35045</name>
</gene>